<dbReference type="AlphaFoldDB" id="A0A091DMX3"/>
<keyword evidence="3" id="KW-1185">Reference proteome</keyword>
<accession>A0A091DMX3</accession>
<reference evidence="2 3" key="1">
    <citation type="submission" date="2013-11" db="EMBL/GenBank/DDBJ databases">
        <title>The Damaraland mole rat (Fukomys damarensis) genome and evolution of African mole rats.</title>
        <authorList>
            <person name="Gladyshev V.N."/>
            <person name="Fang X."/>
        </authorList>
    </citation>
    <scope>NUCLEOTIDE SEQUENCE [LARGE SCALE GENOMIC DNA]</scope>
    <source>
        <tissue evidence="2">Liver</tissue>
    </source>
</reference>
<evidence type="ECO:0000313" key="3">
    <source>
        <dbReference type="Proteomes" id="UP000028990"/>
    </source>
</evidence>
<proteinExistence type="predicted"/>
<organism evidence="2 3">
    <name type="scientific">Fukomys damarensis</name>
    <name type="common">Damaraland mole rat</name>
    <name type="synonym">Cryptomys damarensis</name>
    <dbReference type="NCBI Taxonomy" id="885580"/>
    <lineage>
        <taxon>Eukaryota</taxon>
        <taxon>Metazoa</taxon>
        <taxon>Chordata</taxon>
        <taxon>Craniata</taxon>
        <taxon>Vertebrata</taxon>
        <taxon>Euteleostomi</taxon>
        <taxon>Mammalia</taxon>
        <taxon>Eutheria</taxon>
        <taxon>Euarchontoglires</taxon>
        <taxon>Glires</taxon>
        <taxon>Rodentia</taxon>
        <taxon>Hystricomorpha</taxon>
        <taxon>Bathyergidae</taxon>
        <taxon>Fukomys</taxon>
    </lineage>
</organism>
<feature type="compositionally biased region" description="Basic and acidic residues" evidence="1">
    <location>
        <begin position="217"/>
        <end position="242"/>
    </location>
</feature>
<dbReference type="EMBL" id="KN122164">
    <property type="protein sequence ID" value="KFO32447.1"/>
    <property type="molecule type" value="Genomic_DNA"/>
</dbReference>
<dbReference type="Proteomes" id="UP000028990">
    <property type="component" value="Unassembled WGS sequence"/>
</dbReference>
<sequence length="242" mass="26242">MGRDTSLRCSPEILISGSLHFWKWDEGFNSCIPDPGRPQEPQLNVKGQLALEGPHWQTEESDPEQQMLRREAQRLLSDELSAETKNPIPGSAVMAPTRGHRICKQGDSKADSVANGGRAGVAMEALAMRSRSSEMETVLLSLCPPAGTSTWSTWLQSPPLCVCVQWLSGHGCRETVQTALCHAGQQIAGPAFIPGGRKEELLEATRMLGAANQELDIGEKNFTDSESGDRAGHSKSPDAQRI</sequence>
<name>A0A091DMX3_FUKDA</name>
<protein>
    <submittedName>
        <fullName evidence="2">Uncharacterized protein</fullName>
    </submittedName>
</protein>
<feature type="region of interest" description="Disordered" evidence="1">
    <location>
        <begin position="215"/>
        <end position="242"/>
    </location>
</feature>
<gene>
    <name evidence="2" type="ORF">H920_06146</name>
</gene>
<evidence type="ECO:0000313" key="2">
    <source>
        <dbReference type="EMBL" id="KFO32447.1"/>
    </source>
</evidence>
<evidence type="ECO:0000256" key="1">
    <source>
        <dbReference type="SAM" id="MobiDB-lite"/>
    </source>
</evidence>